<organism evidence="1 2">
    <name type="scientific">Mycobacterium shigaense</name>
    <dbReference type="NCBI Taxonomy" id="722731"/>
    <lineage>
        <taxon>Bacteria</taxon>
        <taxon>Bacillati</taxon>
        <taxon>Actinomycetota</taxon>
        <taxon>Actinomycetes</taxon>
        <taxon>Mycobacteriales</taxon>
        <taxon>Mycobacteriaceae</taxon>
        <taxon>Mycobacterium</taxon>
        <taxon>Mycobacterium simiae complex</taxon>
    </lineage>
</organism>
<dbReference type="Proteomes" id="UP000217736">
    <property type="component" value="Chromosome"/>
</dbReference>
<evidence type="ECO:0000313" key="2">
    <source>
        <dbReference type="Proteomes" id="UP000217736"/>
    </source>
</evidence>
<dbReference type="OrthoDB" id="4762135at2"/>
<dbReference type="AlphaFoldDB" id="A0A1Z4EQ40"/>
<sequence>MTGAQSYDDGLVQLDRTAITLRRYHFPSGTSKIVALNVIRGYKAEPLGLLSQRFQLWGSSDLRRWLPLDMHRPVRSTLVTLDLPRHRLRPAFTPAQPEEFLALLDELLSQRV</sequence>
<proteinExistence type="predicted"/>
<dbReference type="KEGG" id="mshg:MSG_04890"/>
<accession>A0A1Z4EQ40</accession>
<protein>
    <submittedName>
        <fullName evidence="1">Uncharacterized protein</fullName>
    </submittedName>
</protein>
<evidence type="ECO:0000313" key="1">
    <source>
        <dbReference type="EMBL" id="BAX94996.1"/>
    </source>
</evidence>
<name>A0A1Z4EQ40_9MYCO</name>
<reference evidence="2" key="1">
    <citation type="submission" date="2017-06" db="EMBL/GenBank/DDBJ databases">
        <title>Complete Genome Sequence of Mycobacterium shigaense.</title>
        <authorList>
            <person name="Fukano H."/>
            <person name="Yoshida M."/>
            <person name="Kazumi Y."/>
            <person name="Ogura Y."/>
            <person name="Mitarai S."/>
            <person name="Hayashi T."/>
            <person name="Hoshino Y."/>
        </authorList>
    </citation>
    <scope>NUCLEOTIDE SEQUENCE [LARGE SCALE GENOMIC DNA]</scope>
    <source>
        <strain evidence="2">UN-152</strain>
    </source>
</reference>
<keyword evidence="2" id="KW-1185">Reference proteome</keyword>
<dbReference type="EMBL" id="AP018164">
    <property type="protein sequence ID" value="BAX94996.1"/>
    <property type="molecule type" value="Genomic_DNA"/>
</dbReference>
<gene>
    <name evidence="1" type="ORF">MSG_04890</name>
</gene>
<dbReference type="RefSeq" id="WP_096443685.1">
    <property type="nucleotide sequence ID" value="NZ_AP018164.1"/>
</dbReference>